<keyword evidence="4" id="KW-1003">Cell membrane</keyword>
<dbReference type="GO" id="GO:0005886">
    <property type="term" value="C:plasma membrane"/>
    <property type="evidence" value="ECO:0007669"/>
    <property type="project" value="UniProtKB-SubCell"/>
</dbReference>
<evidence type="ECO:0000256" key="3">
    <source>
        <dbReference type="ARBA" id="ARBA00022448"/>
    </source>
</evidence>
<dbReference type="InterPro" id="IPR013525">
    <property type="entry name" value="ABC2_TM"/>
</dbReference>
<evidence type="ECO:0000256" key="4">
    <source>
        <dbReference type="ARBA" id="ARBA00022475"/>
    </source>
</evidence>
<dbReference type="Proteomes" id="UP000429958">
    <property type="component" value="Unassembled WGS sequence"/>
</dbReference>
<evidence type="ECO:0000256" key="8">
    <source>
        <dbReference type="SAM" id="Phobius"/>
    </source>
</evidence>
<feature type="transmembrane region" description="Helical" evidence="8">
    <location>
        <begin position="169"/>
        <end position="187"/>
    </location>
</feature>
<evidence type="ECO:0000256" key="2">
    <source>
        <dbReference type="ARBA" id="ARBA00007783"/>
    </source>
</evidence>
<dbReference type="Pfam" id="PF01061">
    <property type="entry name" value="ABC2_membrane"/>
    <property type="match status" value="1"/>
</dbReference>
<feature type="domain" description="ABC-2 type transporter transmembrane" evidence="9">
    <location>
        <begin position="9"/>
        <end position="155"/>
    </location>
</feature>
<keyword evidence="6 8" id="KW-1133">Transmembrane helix</keyword>
<comment type="subcellular location">
    <subcellularLocation>
        <location evidence="1">Cell membrane</location>
        <topology evidence="1">Multi-pass membrane protein</topology>
    </subcellularLocation>
</comment>
<feature type="transmembrane region" description="Helical" evidence="8">
    <location>
        <begin position="41"/>
        <end position="65"/>
    </location>
</feature>
<dbReference type="PANTHER" id="PTHR30413:SF10">
    <property type="entry name" value="CAPSULE POLYSACCHARIDE EXPORT INNER-MEMBRANE PROTEIN CTRC"/>
    <property type="match status" value="1"/>
</dbReference>
<dbReference type="GO" id="GO:0015920">
    <property type="term" value="P:lipopolysaccharide transport"/>
    <property type="evidence" value="ECO:0007669"/>
    <property type="project" value="TreeGrafter"/>
</dbReference>
<reference evidence="10 11" key="1">
    <citation type="submission" date="2019-08" db="EMBL/GenBank/DDBJ databases">
        <title>In-depth cultivation of the pig gut microbiome towards novel bacterial diversity and tailored functional studies.</title>
        <authorList>
            <person name="Wylensek D."/>
            <person name="Hitch T.C.A."/>
            <person name="Clavel T."/>
        </authorList>
    </citation>
    <scope>NUCLEOTIDE SEQUENCE [LARGE SCALE GENOMIC DNA]</scope>
    <source>
        <strain evidence="10 11">WCA-389-WT-23D1</strain>
    </source>
</reference>
<keyword evidence="11" id="KW-1185">Reference proteome</keyword>
<name>A0A7X2TCW2_9CLOT</name>
<dbReference type="AlphaFoldDB" id="A0A7X2TCW2"/>
<organism evidence="10 11">
    <name type="scientific">Clostridium porci</name>
    <dbReference type="NCBI Taxonomy" id="2605778"/>
    <lineage>
        <taxon>Bacteria</taxon>
        <taxon>Bacillati</taxon>
        <taxon>Bacillota</taxon>
        <taxon>Clostridia</taxon>
        <taxon>Eubacteriales</taxon>
        <taxon>Clostridiaceae</taxon>
        <taxon>Clostridium</taxon>
    </lineage>
</organism>
<keyword evidence="7 8" id="KW-0472">Membrane</keyword>
<sequence>MKIEAAPWFFINETVNNGTNCLFEYGFLVKKRVFNVELLPVIKTFSCFLVHVIFLSITLIVFLLYGRIPTFGWLQLIYYSFAAITFSLSIVYFTSGINVFFRDMAQIVGILMQFGMWLTPIMWAPEMFPNHPKWLEQVLKINPVYYIVNGYRDSLLTNDLFWQRPLNTIYFWAVTVLLLIANLRIYMKLRPHFSDVL</sequence>
<protein>
    <submittedName>
        <fullName evidence="10">ABC transporter permease</fullName>
    </submittedName>
</protein>
<comment type="caution">
    <text evidence="10">The sequence shown here is derived from an EMBL/GenBank/DDBJ whole genome shotgun (WGS) entry which is preliminary data.</text>
</comment>
<feature type="transmembrane region" description="Helical" evidence="8">
    <location>
        <begin position="107"/>
        <end position="125"/>
    </location>
</feature>
<feature type="transmembrane region" description="Helical" evidence="8">
    <location>
        <begin position="77"/>
        <end position="100"/>
    </location>
</feature>
<comment type="similarity">
    <text evidence="2">Belongs to the ABC-2 integral membrane protein family.</text>
</comment>
<evidence type="ECO:0000256" key="6">
    <source>
        <dbReference type="ARBA" id="ARBA00022989"/>
    </source>
</evidence>
<dbReference type="RefSeq" id="WP_328597546.1">
    <property type="nucleotide sequence ID" value="NZ_VUMD01000008.1"/>
</dbReference>
<evidence type="ECO:0000259" key="9">
    <source>
        <dbReference type="Pfam" id="PF01061"/>
    </source>
</evidence>
<keyword evidence="5 8" id="KW-0812">Transmembrane</keyword>
<dbReference type="EMBL" id="VUMD01000008">
    <property type="protein sequence ID" value="MSS36940.1"/>
    <property type="molecule type" value="Genomic_DNA"/>
</dbReference>
<dbReference type="PANTHER" id="PTHR30413">
    <property type="entry name" value="INNER MEMBRANE TRANSPORT PERMEASE"/>
    <property type="match status" value="1"/>
</dbReference>
<proteinExistence type="inferred from homology"/>
<evidence type="ECO:0000256" key="1">
    <source>
        <dbReference type="ARBA" id="ARBA00004651"/>
    </source>
</evidence>
<accession>A0A7X2TCW2</accession>
<evidence type="ECO:0000256" key="5">
    <source>
        <dbReference type="ARBA" id="ARBA00022692"/>
    </source>
</evidence>
<dbReference type="GO" id="GO:0140359">
    <property type="term" value="F:ABC-type transporter activity"/>
    <property type="evidence" value="ECO:0007669"/>
    <property type="project" value="InterPro"/>
</dbReference>
<gene>
    <name evidence="10" type="ORF">FYJ39_10205</name>
</gene>
<evidence type="ECO:0000313" key="10">
    <source>
        <dbReference type="EMBL" id="MSS36940.1"/>
    </source>
</evidence>
<evidence type="ECO:0000313" key="11">
    <source>
        <dbReference type="Proteomes" id="UP000429958"/>
    </source>
</evidence>
<keyword evidence="3" id="KW-0813">Transport</keyword>
<evidence type="ECO:0000256" key="7">
    <source>
        <dbReference type="ARBA" id="ARBA00023136"/>
    </source>
</evidence>